<dbReference type="OrthoDB" id="116996at2"/>
<keyword evidence="1" id="KW-1133">Transmembrane helix</keyword>
<dbReference type="Proteomes" id="UP000236728">
    <property type="component" value="Unassembled WGS sequence"/>
</dbReference>
<dbReference type="Pfam" id="PF24400">
    <property type="entry name" value="DUF7544"/>
    <property type="match status" value="1"/>
</dbReference>
<evidence type="ECO:0000256" key="1">
    <source>
        <dbReference type="SAM" id="Phobius"/>
    </source>
</evidence>
<reference evidence="2 3" key="1">
    <citation type="submission" date="2016-10" db="EMBL/GenBank/DDBJ databases">
        <authorList>
            <person name="de Groot N.N."/>
        </authorList>
    </citation>
    <scope>NUCLEOTIDE SEQUENCE [LARGE SCALE GENOMIC DNA]</scope>
    <source>
        <strain evidence="2 3">DSM 22489</strain>
    </source>
</reference>
<feature type="transmembrane region" description="Helical" evidence="1">
    <location>
        <begin position="29"/>
        <end position="48"/>
    </location>
</feature>
<name>A0A1H6ALU3_9BACT</name>
<dbReference type="InterPro" id="IPR055966">
    <property type="entry name" value="DUF7544"/>
</dbReference>
<dbReference type="RefSeq" id="WP_103934061.1">
    <property type="nucleotide sequence ID" value="NZ_FNVA01000005.1"/>
</dbReference>
<evidence type="ECO:0000313" key="3">
    <source>
        <dbReference type="Proteomes" id="UP000236728"/>
    </source>
</evidence>
<feature type="transmembrane region" description="Helical" evidence="1">
    <location>
        <begin position="127"/>
        <end position="146"/>
    </location>
</feature>
<feature type="transmembrane region" description="Helical" evidence="1">
    <location>
        <begin position="282"/>
        <end position="309"/>
    </location>
</feature>
<dbReference type="EMBL" id="FNVA01000005">
    <property type="protein sequence ID" value="SEG49005.1"/>
    <property type="molecule type" value="Genomic_DNA"/>
</dbReference>
<dbReference type="AlphaFoldDB" id="A0A1H6ALU3"/>
<keyword evidence="3" id="KW-1185">Reference proteome</keyword>
<organism evidence="2 3">
    <name type="scientific">Bryocella elongata</name>
    <dbReference type="NCBI Taxonomy" id="863522"/>
    <lineage>
        <taxon>Bacteria</taxon>
        <taxon>Pseudomonadati</taxon>
        <taxon>Acidobacteriota</taxon>
        <taxon>Terriglobia</taxon>
        <taxon>Terriglobales</taxon>
        <taxon>Acidobacteriaceae</taxon>
        <taxon>Bryocella</taxon>
    </lineage>
</organism>
<feature type="transmembrane region" description="Helical" evidence="1">
    <location>
        <begin position="243"/>
        <end position="270"/>
    </location>
</feature>
<keyword evidence="1" id="KW-0472">Membrane</keyword>
<feature type="transmembrane region" description="Helical" evidence="1">
    <location>
        <begin position="68"/>
        <end position="93"/>
    </location>
</feature>
<sequence>MRPLSAIDAISPAWNHTRNLLWAPRSWRLLLKVGLVAVLAQMAGFNLSGNKNMNGPMHGAHTGLPAGMVAALVAGIVALVIAGLVIWAVLFYVGSRMQFVLFEVVLRRDTTIGPIWSRYSAATWRWIALKLAFLAVVLLALAPVLVPMLVHMLRTLPHLSKDPRQIAGFFVGMLGYGMVLFVVGTLLGAAYRLLVSFALPSMALESTTLRETVRRVFNLAQAEPVDIFLFLLMNFLLSLAGAMAGGLVLGIFAVVVVIPLGGAGAVLWAILRHSGVAGHAVLYTGAGVLGLVAVALIVVTAIILFGYLYTFLQAYALYFLGGRYPRVGAYLEPLLPPAPAYVPASGFAAPPAS</sequence>
<proteinExistence type="predicted"/>
<evidence type="ECO:0000313" key="2">
    <source>
        <dbReference type="EMBL" id="SEG49005.1"/>
    </source>
</evidence>
<accession>A0A1H6ALU3</accession>
<feature type="transmembrane region" description="Helical" evidence="1">
    <location>
        <begin position="166"/>
        <end position="195"/>
    </location>
</feature>
<keyword evidence="1" id="KW-0812">Transmembrane</keyword>
<protein>
    <submittedName>
        <fullName evidence="2">Uncharacterized protein</fullName>
    </submittedName>
</protein>
<gene>
    <name evidence="2" type="ORF">SAMN05421819_3215</name>
</gene>